<sequence length="119" mass="14182">MLFFILIFLIVLILKFNGDYLFQLLRHFEPFLIDYLGLQRIIVFFDVLICLGDIQQMLLQGIFNEAKIKLEQGLVLHECLNDFILIYVFSPYFNCETLNYIIAYQKLAQRLLHLSILHH</sequence>
<evidence type="ECO:0000313" key="2">
    <source>
        <dbReference type="Proteomes" id="UP000785679"/>
    </source>
</evidence>
<reference evidence="1" key="1">
    <citation type="submission" date="2019-06" db="EMBL/GenBank/DDBJ databases">
        <authorList>
            <person name="Zheng W."/>
        </authorList>
    </citation>
    <scope>NUCLEOTIDE SEQUENCE</scope>
    <source>
        <strain evidence="1">QDHG01</strain>
    </source>
</reference>
<accession>A0A8J8SUT9</accession>
<keyword evidence="2" id="KW-1185">Reference proteome</keyword>
<protein>
    <submittedName>
        <fullName evidence="1">Uncharacterized protein</fullName>
    </submittedName>
</protein>
<dbReference type="EMBL" id="RRYP01030290">
    <property type="protein sequence ID" value="TNV71208.1"/>
    <property type="molecule type" value="Genomic_DNA"/>
</dbReference>
<name>A0A8J8SUT9_HALGN</name>
<proteinExistence type="predicted"/>
<organism evidence="1 2">
    <name type="scientific">Halteria grandinella</name>
    <dbReference type="NCBI Taxonomy" id="5974"/>
    <lineage>
        <taxon>Eukaryota</taxon>
        <taxon>Sar</taxon>
        <taxon>Alveolata</taxon>
        <taxon>Ciliophora</taxon>
        <taxon>Intramacronucleata</taxon>
        <taxon>Spirotrichea</taxon>
        <taxon>Stichotrichia</taxon>
        <taxon>Sporadotrichida</taxon>
        <taxon>Halteriidae</taxon>
        <taxon>Halteria</taxon>
    </lineage>
</organism>
<evidence type="ECO:0000313" key="1">
    <source>
        <dbReference type="EMBL" id="TNV71208.1"/>
    </source>
</evidence>
<dbReference type="AlphaFoldDB" id="A0A8J8SUT9"/>
<dbReference type="Proteomes" id="UP000785679">
    <property type="component" value="Unassembled WGS sequence"/>
</dbReference>
<comment type="caution">
    <text evidence="1">The sequence shown here is derived from an EMBL/GenBank/DDBJ whole genome shotgun (WGS) entry which is preliminary data.</text>
</comment>
<gene>
    <name evidence="1" type="ORF">FGO68_gene1622</name>
</gene>